<evidence type="ECO:0000313" key="9">
    <source>
        <dbReference type="Proteomes" id="UP000272117"/>
    </source>
</evidence>
<evidence type="ECO:0000256" key="2">
    <source>
        <dbReference type="ARBA" id="ARBA00022475"/>
    </source>
</evidence>
<keyword evidence="4 6" id="KW-1133">Transmembrane helix</keyword>
<keyword evidence="3 6" id="KW-0812">Transmembrane</keyword>
<dbReference type="Pfam" id="PF09335">
    <property type="entry name" value="VTT_dom"/>
    <property type="match status" value="1"/>
</dbReference>
<feature type="transmembrane region" description="Helical" evidence="6">
    <location>
        <begin position="202"/>
        <end position="219"/>
    </location>
</feature>
<evidence type="ECO:0000256" key="1">
    <source>
        <dbReference type="ARBA" id="ARBA00004651"/>
    </source>
</evidence>
<dbReference type="EMBL" id="RJJD01000001">
    <property type="protein sequence ID" value="RNI31377.1"/>
    <property type="molecule type" value="Genomic_DNA"/>
</dbReference>
<dbReference type="RefSeq" id="WP_123125281.1">
    <property type="nucleotide sequence ID" value="NZ_RJJD01000001.1"/>
</dbReference>
<reference evidence="8 9" key="1">
    <citation type="submission" date="2018-11" db="EMBL/GenBank/DDBJ databases">
        <title>Rufibacter latericius sp. nov., isolated from water in Baiyang Lake.</title>
        <authorList>
            <person name="Yang Y."/>
        </authorList>
    </citation>
    <scope>NUCLEOTIDE SEQUENCE [LARGE SCALE GENOMIC DNA]</scope>
    <source>
        <strain evidence="8 9">R-22-1c-1</strain>
    </source>
</reference>
<keyword evidence="2 6" id="KW-1003">Cell membrane</keyword>
<gene>
    <name evidence="8" type="ORF">EFB08_02290</name>
</gene>
<evidence type="ECO:0000256" key="5">
    <source>
        <dbReference type="ARBA" id="ARBA00023136"/>
    </source>
</evidence>
<comment type="subcellular location">
    <subcellularLocation>
        <location evidence="1 6">Cell membrane</location>
        <topology evidence="1 6">Multi-pass membrane protein</topology>
    </subcellularLocation>
</comment>
<dbReference type="OrthoDB" id="6194207at2"/>
<feature type="transmembrane region" description="Helical" evidence="6">
    <location>
        <begin position="162"/>
        <end position="182"/>
    </location>
</feature>
<dbReference type="PANTHER" id="PTHR12677">
    <property type="entry name" value="GOLGI APPARATUS MEMBRANE PROTEIN TVP38-RELATED"/>
    <property type="match status" value="1"/>
</dbReference>
<dbReference type="AlphaFoldDB" id="A0A3M9N222"/>
<evidence type="ECO:0000313" key="8">
    <source>
        <dbReference type="EMBL" id="RNI31377.1"/>
    </source>
</evidence>
<dbReference type="InterPro" id="IPR032816">
    <property type="entry name" value="VTT_dom"/>
</dbReference>
<sequence length="231" mass="25413">MWKKLLKQNTGTLLYSLLLVVIPVVASSGLALWLYHNQDLLESLTPLQLILYFLVVSLTMAFAITPTTFVALATGFLFGWAAFPGVVISYGVAALIGYGVARLIDHGKMTAFLHQSPKAEGVMDELREHSWSLIILTRISPVLPFAFMTFVLSLVQVPRGRFLLASMAGMLPRTLFFFWVGTQAQDLLTLLKDPNAGTMGKLLLGGLVLISLGGLYFLLNRAIKKALNRSR</sequence>
<keyword evidence="9" id="KW-1185">Reference proteome</keyword>
<evidence type="ECO:0000256" key="6">
    <source>
        <dbReference type="RuleBase" id="RU366058"/>
    </source>
</evidence>
<accession>A0A3M9N222</accession>
<evidence type="ECO:0000259" key="7">
    <source>
        <dbReference type="Pfam" id="PF09335"/>
    </source>
</evidence>
<feature type="transmembrane region" description="Helical" evidence="6">
    <location>
        <begin position="131"/>
        <end position="155"/>
    </location>
</feature>
<dbReference type="PANTHER" id="PTHR12677:SF59">
    <property type="entry name" value="GOLGI APPARATUS MEMBRANE PROTEIN TVP38-RELATED"/>
    <property type="match status" value="1"/>
</dbReference>
<dbReference type="GO" id="GO:0005886">
    <property type="term" value="C:plasma membrane"/>
    <property type="evidence" value="ECO:0007669"/>
    <property type="project" value="UniProtKB-SubCell"/>
</dbReference>
<feature type="transmembrane region" description="Helical" evidence="6">
    <location>
        <begin position="47"/>
        <end position="65"/>
    </location>
</feature>
<organism evidence="8 9">
    <name type="scientific">Rufibacter latericius</name>
    <dbReference type="NCBI Taxonomy" id="2487040"/>
    <lineage>
        <taxon>Bacteria</taxon>
        <taxon>Pseudomonadati</taxon>
        <taxon>Bacteroidota</taxon>
        <taxon>Cytophagia</taxon>
        <taxon>Cytophagales</taxon>
        <taxon>Hymenobacteraceae</taxon>
        <taxon>Rufibacter</taxon>
    </lineage>
</organism>
<dbReference type="InterPro" id="IPR015414">
    <property type="entry name" value="TMEM64"/>
</dbReference>
<protein>
    <recommendedName>
        <fullName evidence="6">TVP38/TMEM64 family membrane protein</fullName>
    </recommendedName>
</protein>
<evidence type="ECO:0000256" key="4">
    <source>
        <dbReference type="ARBA" id="ARBA00022989"/>
    </source>
</evidence>
<name>A0A3M9N222_9BACT</name>
<proteinExistence type="inferred from homology"/>
<feature type="transmembrane region" description="Helical" evidence="6">
    <location>
        <begin position="12"/>
        <end position="35"/>
    </location>
</feature>
<keyword evidence="5 6" id="KW-0472">Membrane</keyword>
<comment type="similarity">
    <text evidence="6">Belongs to the TVP38/TMEM64 family.</text>
</comment>
<comment type="caution">
    <text evidence="8">The sequence shown here is derived from an EMBL/GenBank/DDBJ whole genome shotgun (WGS) entry which is preliminary data.</text>
</comment>
<dbReference type="Proteomes" id="UP000272117">
    <property type="component" value="Unassembled WGS sequence"/>
</dbReference>
<evidence type="ECO:0000256" key="3">
    <source>
        <dbReference type="ARBA" id="ARBA00022692"/>
    </source>
</evidence>
<feature type="transmembrane region" description="Helical" evidence="6">
    <location>
        <begin position="77"/>
        <end position="101"/>
    </location>
</feature>
<feature type="domain" description="VTT" evidence="7">
    <location>
        <begin position="66"/>
        <end position="182"/>
    </location>
</feature>